<protein>
    <submittedName>
        <fullName evidence="1">Uncharacterized protein</fullName>
    </submittedName>
</protein>
<accession>A0A922NPR1</accession>
<evidence type="ECO:0000313" key="1">
    <source>
        <dbReference type="EMBL" id="KAI1519690.1"/>
    </source>
</evidence>
<sequence length="97" mass="10740">MRSMSGRKPPSVLDSSACAAEAIARGMSSPLRSTSWRTECHEQQSLAALRNEYLTDEIILDTFKKLLTARPGEPAKRSRHDEDVPTIGGIEIEIEEV</sequence>
<dbReference type="EMBL" id="NRDI02000001">
    <property type="protein sequence ID" value="KAI1519690.1"/>
    <property type="molecule type" value="Genomic_DNA"/>
</dbReference>
<organism evidence="1 2">
    <name type="scientific">Pyrenophora tritici-repentis</name>
    <dbReference type="NCBI Taxonomy" id="45151"/>
    <lineage>
        <taxon>Eukaryota</taxon>
        <taxon>Fungi</taxon>
        <taxon>Dikarya</taxon>
        <taxon>Ascomycota</taxon>
        <taxon>Pezizomycotina</taxon>
        <taxon>Dothideomycetes</taxon>
        <taxon>Pleosporomycetidae</taxon>
        <taxon>Pleosporales</taxon>
        <taxon>Pleosporineae</taxon>
        <taxon>Pleosporaceae</taxon>
        <taxon>Pyrenophora</taxon>
    </lineage>
</organism>
<proteinExistence type="predicted"/>
<dbReference type="AlphaFoldDB" id="A0A922NPR1"/>
<name>A0A922NPR1_9PLEO</name>
<comment type="caution">
    <text evidence="1">The sequence shown here is derived from an EMBL/GenBank/DDBJ whole genome shotgun (WGS) entry which is preliminary data.</text>
</comment>
<reference evidence="2" key="1">
    <citation type="journal article" date="2022" name="Microb. Genom.">
        <title>A global pangenome for the wheat fungal pathogen Pyrenophora tritici-repentis and prediction of effector protein structural homology.</title>
        <authorList>
            <person name="Moolhuijzen P.M."/>
            <person name="See P.T."/>
            <person name="Shi G."/>
            <person name="Powell H.R."/>
            <person name="Cockram J."/>
            <person name="Jorgensen L.N."/>
            <person name="Benslimane H."/>
            <person name="Strelkov S.E."/>
            <person name="Turner J."/>
            <person name="Liu Z."/>
            <person name="Moffat C.S."/>
        </authorList>
    </citation>
    <scope>NUCLEOTIDE SEQUENCE [LARGE SCALE GENOMIC DNA]</scope>
</reference>
<keyword evidence="2" id="KW-1185">Reference proteome</keyword>
<dbReference type="Proteomes" id="UP000249757">
    <property type="component" value="Unassembled WGS sequence"/>
</dbReference>
<evidence type="ECO:0000313" key="2">
    <source>
        <dbReference type="Proteomes" id="UP000249757"/>
    </source>
</evidence>
<gene>
    <name evidence="1" type="ORF">Ptr86124_000058</name>
</gene>